<name>A0A4Y2EGI8_ARAVE</name>
<keyword evidence="3" id="KW-1185">Reference proteome</keyword>
<dbReference type="Proteomes" id="UP000499080">
    <property type="component" value="Unassembled WGS sequence"/>
</dbReference>
<evidence type="ECO:0000313" key="2">
    <source>
        <dbReference type="EMBL" id="GBM28280.1"/>
    </source>
</evidence>
<organism evidence="1 3">
    <name type="scientific">Araneus ventricosus</name>
    <name type="common">Orbweaver spider</name>
    <name type="synonym">Epeira ventricosa</name>
    <dbReference type="NCBI Taxonomy" id="182803"/>
    <lineage>
        <taxon>Eukaryota</taxon>
        <taxon>Metazoa</taxon>
        <taxon>Ecdysozoa</taxon>
        <taxon>Arthropoda</taxon>
        <taxon>Chelicerata</taxon>
        <taxon>Arachnida</taxon>
        <taxon>Araneae</taxon>
        <taxon>Araneomorphae</taxon>
        <taxon>Entelegynae</taxon>
        <taxon>Araneoidea</taxon>
        <taxon>Araneidae</taxon>
        <taxon>Araneus</taxon>
    </lineage>
</organism>
<dbReference type="AlphaFoldDB" id="A0A4Y2EGI8"/>
<evidence type="ECO:0000313" key="1">
    <source>
        <dbReference type="EMBL" id="GBM28240.1"/>
    </source>
</evidence>
<sequence length="56" mass="6003">MESHFPAMLVLWLGREFYKVKHGVTGSGCSGIPDLGDEPGGHFDDLATNLATLVTN</sequence>
<comment type="caution">
    <text evidence="1">The sequence shown here is derived from an EMBL/GenBank/DDBJ whole genome shotgun (WGS) entry which is preliminary data.</text>
</comment>
<accession>A0A4Y2EGI8</accession>
<dbReference type="EMBL" id="BGPR01092724">
    <property type="protein sequence ID" value="GBM28240.1"/>
    <property type="molecule type" value="Genomic_DNA"/>
</dbReference>
<dbReference type="EMBL" id="BGPR01092738">
    <property type="protein sequence ID" value="GBM28280.1"/>
    <property type="molecule type" value="Genomic_DNA"/>
</dbReference>
<evidence type="ECO:0000313" key="3">
    <source>
        <dbReference type="Proteomes" id="UP000499080"/>
    </source>
</evidence>
<feature type="non-terminal residue" evidence="1">
    <location>
        <position position="56"/>
    </location>
</feature>
<proteinExistence type="predicted"/>
<protein>
    <submittedName>
        <fullName evidence="1">Uncharacterized protein</fullName>
    </submittedName>
</protein>
<reference evidence="1 3" key="1">
    <citation type="journal article" date="2019" name="Sci. Rep.">
        <title>Orb-weaving spider Araneus ventricosus genome elucidates the spidroin gene catalogue.</title>
        <authorList>
            <person name="Kono N."/>
            <person name="Nakamura H."/>
            <person name="Ohtoshi R."/>
            <person name="Moran D.A.P."/>
            <person name="Shinohara A."/>
            <person name="Yoshida Y."/>
            <person name="Fujiwara M."/>
            <person name="Mori M."/>
            <person name="Tomita M."/>
            <person name="Arakawa K."/>
        </authorList>
    </citation>
    <scope>NUCLEOTIDE SEQUENCE [LARGE SCALE GENOMIC DNA]</scope>
</reference>
<gene>
    <name evidence="2" type="ORF">AVEN_213772_1</name>
    <name evidence="1" type="ORF">AVEN_249962_1</name>
</gene>